<reference evidence="2 3" key="1">
    <citation type="journal article" date="2014" name="Arch. Microbiol.">
        <title>Bacillus mesophilum sp. nov., strain IITR-54T, a novel 4-chlorobiphenyl dechlorinating bacterium.</title>
        <authorList>
            <person name="Manickam N."/>
            <person name="Singh N.K."/>
            <person name="Bajaj A."/>
            <person name="Kumar R.M."/>
            <person name="Kaur G."/>
            <person name="Kaur N."/>
            <person name="Bala M."/>
            <person name="Kumar A."/>
            <person name="Mayilraj S."/>
        </authorList>
    </citation>
    <scope>NUCLEOTIDE SEQUENCE [LARGE SCALE GENOMIC DNA]</scope>
    <source>
        <strain evidence="2 3">IITR-54</strain>
    </source>
</reference>
<comment type="caution">
    <text evidence="2">The sequence shown here is derived from an EMBL/GenBank/DDBJ whole genome shotgun (WGS) entry which is preliminary data.</text>
</comment>
<accession>A0A7V7RPG3</accession>
<dbReference type="EMBL" id="WBOT01000001">
    <property type="protein sequence ID" value="KAB2335068.1"/>
    <property type="molecule type" value="Genomic_DNA"/>
</dbReference>
<evidence type="ECO:0008006" key="4">
    <source>
        <dbReference type="Google" id="ProtNLM"/>
    </source>
</evidence>
<protein>
    <recommendedName>
        <fullName evidence="4">Transcription initiation factor TFIIIB</fullName>
    </recommendedName>
</protein>
<dbReference type="AlphaFoldDB" id="A0A7V7RPG3"/>
<reference evidence="2" key="2">
    <citation type="submission" date="2019-09" db="EMBL/GenBank/DDBJ databases">
        <authorList>
            <person name="Xu X."/>
        </authorList>
    </citation>
    <scope>NUCLEOTIDE SEQUENCE</scope>
    <source>
        <strain evidence="2">IITR-54</strain>
    </source>
</reference>
<evidence type="ECO:0000313" key="1">
    <source>
        <dbReference type="EMBL" id="KAB2333985.1"/>
    </source>
</evidence>
<evidence type="ECO:0000313" key="2">
    <source>
        <dbReference type="EMBL" id="KAB2335068.1"/>
    </source>
</evidence>
<keyword evidence="3" id="KW-1185">Reference proteome</keyword>
<gene>
    <name evidence="2" type="ORF">F7732_00390</name>
    <name evidence="1" type="ORF">F7732_07845</name>
</gene>
<dbReference type="Proteomes" id="UP000441354">
    <property type="component" value="Unassembled WGS sequence"/>
</dbReference>
<organism evidence="2 3">
    <name type="scientific">Bacillus mesophilum</name>
    <dbReference type="NCBI Taxonomy" id="1071718"/>
    <lineage>
        <taxon>Bacteria</taxon>
        <taxon>Bacillati</taxon>
        <taxon>Bacillota</taxon>
        <taxon>Bacilli</taxon>
        <taxon>Bacillales</taxon>
        <taxon>Bacillaceae</taxon>
        <taxon>Bacillus</taxon>
    </lineage>
</organism>
<name>A0A7V7RPG3_9BACI</name>
<evidence type="ECO:0000313" key="3">
    <source>
        <dbReference type="Proteomes" id="UP000441354"/>
    </source>
</evidence>
<dbReference type="EMBL" id="WBOT01000002">
    <property type="protein sequence ID" value="KAB2333985.1"/>
    <property type="molecule type" value="Genomic_DNA"/>
</dbReference>
<sequence>MTTKQICKICGNDKFVQGQLGNGHTSLVPIDKILGSSLLIFTFCKKCGEVASIKVKNPSKF</sequence>
<proteinExistence type="predicted"/>